<sequence length="51" mass="5871">MFTHWGKGFSFLLIASLVLAVGMKFFLSHTRRKSKNANCLSNIYANIFIYI</sequence>
<protein>
    <submittedName>
        <fullName evidence="2">Putative signal peptide protein</fullName>
    </submittedName>
</protein>
<evidence type="ECO:0000256" key="1">
    <source>
        <dbReference type="SAM" id="Phobius"/>
    </source>
</evidence>
<accession>A0A0L6UVT3</accession>
<proteinExistence type="predicted"/>
<keyword evidence="1" id="KW-1133">Transmembrane helix</keyword>
<organism evidence="2 3">
    <name type="scientific">Puccinia sorghi</name>
    <dbReference type="NCBI Taxonomy" id="27349"/>
    <lineage>
        <taxon>Eukaryota</taxon>
        <taxon>Fungi</taxon>
        <taxon>Dikarya</taxon>
        <taxon>Basidiomycota</taxon>
        <taxon>Pucciniomycotina</taxon>
        <taxon>Pucciniomycetes</taxon>
        <taxon>Pucciniales</taxon>
        <taxon>Pucciniaceae</taxon>
        <taxon>Puccinia</taxon>
    </lineage>
</organism>
<comment type="caution">
    <text evidence="2">The sequence shown here is derived from an EMBL/GenBank/DDBJ whole genome shotgun (WGS) entry which is preliminary data.</text>
</comment>
<name>A0A0L6UVT3_9BASI</name>
<dbReference type="VEuPathDB" id="FungiDB:VP01_3498g2"/>
<evidence type="ECO:0000313" key="2">
    <source>
        <dbReference type="EMBL" id="KNZ52638.1"/>
    </source>
</evidence>
<reference evidence="2 3" key="1">
    <citation type="submission" date="2015-08" db="EMBL/GenBank/DDBJ databases">
        <title>Next Generation Sequencing and Analysis of the Genome of Puccinia sorghi L Schw, the Causal Agent of Maize Common Rust.</title>
        <authorList>
            <person name="Rochi L."/>
            <person name="Burguener G."/>
            <person name="Darino M."/>
            <person name="Turjanski A."/>
            <person name="Kreff E."/>
            <person name="Dieguez M.J."/>
            <person name="Sacco F."/>
        </authorList>
    </citation>
    <scope>NUCLEOTIDE SEQUENCE [LARGE SCALE GENOMIC DNA]</scope>
    <source>
        <strain evidence="2 3">RO10H11247</strain>
    </source>
</reference>
<dbReference type="AlphaFoldDB" id="A0A0L6UVT3"/>
<dbReference type="Proteomes" id="UP000037035">
    <property type="component" value="Unassembled WGS sequence"/>
</dbReference>
<evidence type="ECO:0000313" key="3">
    <source>
        <dbReference type="Proteomes" id="UP000037035"/>
    </source>
</evidence>
<feature type="transmembrane region" description="Helical" evidence="1">
    <location>
        <begin position="6"/>
        <end position="27"/>
    </location>
</feature>
<keyword evidence="3" id="KW-1185">Reference proteome</keyword>
<keyword evidence="1" id="KW-0812">Transmembrane</keyword>
<dbReference type="EMBL" id="LAVV01008499">
    <property type="protein sequence ID" value="KNZ52638.1"/>
    <property type="molecule type" value="Genomic_DNA"/>
</dbReference>
<gene>
    <name evidence="2" type="ORF">VP01_3498g2</name>
</gene>
<keyword evidence="1" id="KW-0472">Membrane</keyword>